<dbReference type="InterPro" id="IPR010930">
    <property type="entry name" value="Flg_bb/hook_C_dom"/>
</dbReference>
<feature type="domain" description="Flagellar basal-body/hook protein C-terminal" evidence="4">
    <location>
        <begin position="198"/>
        <end position="242"/>
    </location>
</feature>
<dbReference type="EMBL" id="CP001098">
    <property type="protein sequence ID" value="ACL70408.1"/>
    <property type="molecule type" value="Genomic_DNA"/>
</dbReference>
<dbReference type="Proteomes" id="UP000000719">
    <property type="component" value="Chromosome"/>
</dbReference>
<dbReference type="PANTHER" id="PTHR30435:SF19">
    <property type="entry name" value="FLAGELLAR BASAL-BODY ROD PROTEIN FLGG"/>
    <property type="match status" value="1"/>
</dbReference>
<dbReference type="KEGG" id="hor:Hore_16580"/>
<reference evidence="6 7" key="1">
    <citation type="journal article" date="2009" name="PLoS ONE">
        <title>Genome analysis of the anaerobic thermohalophilic bacterium Halothermothrix orenii.</title>
        <authorList>
            <person name="Mavromatis K."/>
            <person name="Ivanova N."/>
            <person name="Anderson I."/>
            <person name="Lykidis A."/>
            <person name="Hooper S.D."/>
            <person name="Sun H."/>
            <person name="Kunin V."/>
            <person name="Lapidus A."/>
            <person name="Hugenholtz P."/>
            <person name="Patel B."/>
            <person name="Kyrpides N.C."/>
        </authorList>
    </citation>
    <scope>NUCLEOTIDE SEQUENCE [LARGE SCALE GENOMIC DNA]</scope>
    <source>
        <strain evidence="7">H 168 / OCM 544 / DSM 9562</strain>
    </source>
</reference>
<keyword evidence="6" id="KW-0969">Cilium</keyword>
<proteinExistence type="inferred from homology"/>
<keyword evidence="6" id="KW-0282">Flagellum</keyword>
<keyword evidence="2" id="KW-0975">Bacterial flagellum</keyword>
<dbReference type="Pfam" id="PF06429">
    <property type="entry name" value="Flg_bbr_C"/>
    <property type="match status" value="1"/>
</dbReference>
<evidence type="ECO:0000259" key="5">
    <source>
        <dbReference type="Pfam" id="PF22692"/>
    </source>
</evidence>
<dbReference type="RefSeq" id="WP_015923378.1">
    <property type="nucleotide sequence ID" value="NC_011899.1"/>
</dbReference>
<dbReference type="PANTHER" id="PTHR30435">
    <property type="entry name" value="FLAGELLAR PROTEIN"/>
    <property type="match status" value="1"/>
</dbReference>
<dbReference type="OrthoDB" id="9800375at2"/>
<dbReference type="GO" id="GO:0071978">
    <property type="term" value="P:bacterial-type flagellum-dependent swarming motility"/>
    <property type="evidence" value="ECO:0007669"/>
    <property type="project" value="TreeGrafter"/>
</dbReference>
<accession>B8CYN9</accession>
<dbReference type="Pfam" id="PF22692">
    <property type="entry name" value="LlgE_F_G_D1"/>
    <property type="match status" value="1"/>
</dbReference>
<evidence type="ECO:0000313" key="7">
    <source>
        <dbReference type="Proteomes" id="UP000000719"/>
    </source>
</evidence>
<dbReference type="GO" id="GO:0030694">
    <property type="term" value="C:bacterial-type flagellum basal body, rod"/>
    <property type="evidence" value="ECO:0007669"/>
    <property type="project" value="InterPro"/>
</dbReference>
<dbReference type="STRING" id="373903.Hore_16580"/>
<dbReference type="InterPro" id="IPR020013">
    <property type="entry name" value="Flagellar_FlgE/F/G"/>
</dbReference>
<protein>
    <submittedName>
        <fullName evidence="6">Flagellar basal body rod protein</fullName>
    </submittedName>
</protein>
<dbReference type="Pfam" id="PF00460">
    <property type="entry name" value="Flg_bb_rod"/>
    <property type="match status" value="1"/>
</dbReference>
<comment type="subcellular location">
    <subcellularLocation>
        <location evidence="2">Bacterial flagellum basal body</location>
    </subcellularLocation>
</comment>
<organism evidence="6 7">
    <name type="scientific">Halothermothrix orenii (strain H 168 / OCM 544 / DSM 9562)</name>
    <dbReference type="NCBI Taxonomy" id="373903"/>
    <lineage>
        <taxon>Bacteria</taxon>
        <taxon>Bacillati</taxon>
        <taxon>Bacillota</taxon>
        <taxon>Clostridia</taxon>
        <taxon>Halanaerobiales</taxon>
        <taxon>Halothermotrichaceae</taxon>
        <taxon>Halothermothrix</taxon>
    </lineage>
</organism>
<dbReference type="AlphaFoldDB" id="B8CYN9"/>
<dbReference type="InterPro" id="IPR037925">
    <property type="entry name" value="FlgE/F/G-like"/>
</dbReference>
<sequence length="248" mass="27733">MIKGIYTAASSMVTNQRKMKLVANNLANVNTAGYKRDEGIQVSFPEVFISRLEKGQATPLGELGTGVKIEEDYTDFREGQMNHTGNPLDVAIDGNGFFVVETPRGRRYTRNGNFTVNEQGQIVTQQGYPVLGERGPLQTIRGRNISINTDGQLYLDNLEGDRLLIVDFENRQGLRKIGENLYVNEGIREIQASDYQIKQGYLETSNVNIVKEMVRMIEVNRAFEVNQKVIKNADQTLSKAVNNVGKLG</sequence>
<name>B8CYN9_HALOH</name>
<feature type="domain" description="Flagellar hook protein FlgE/F/G-like D1" evidence="5">
    <location>
        <begin position="91"/>
        <end position="153"/>
    </location>
</feature>
<dbReference type="SUPFAM" id="SSF117143">
    <property type="entry name" value="Flagellar hook protein flgE"/>
    <property type="match status" value="1"/>
</dbReference>
<keyword evidence="6" id="KW-0966">Cell projection</keyword>
<evidence type="ECO:0000259" key="3">
    <source>
        <dbReference type="Pfam" id="PF00460"/>
    </source>
</evidence>
<dbReference type="InterPro" id="IPR053967">
    <property type="entry name" value="LlgE_F_G-like_D1"/>
</dbReference>
<dbReference type="NCBIfam" id="TIGR03506">
    <property type="entry name" value="FlgEFG_subfam"/>
    <property type="match status" value="1"/>
</dbReference>
<evidence type="ECO:0000313" key="6">
    <source>
        <dbReference type="EMBL" id="ACL70408.1"/>
    </source>
</evidence>
<keyword evidence="7" id="KW-1185">Reference proteome</keyword>
<dbReference type="eggNOG" id="COG4786">
    <property type="taxonomic scope" value="Bacteria"/>
</dbReference>
<dbReference type="NCBIfam" id="TIGR02490">
    <property type="entry name" value="flgF"/>
    <property type="match status" value="1"/>
</dbReference>
<dbReference type="InterPro" id="IPR012836">
    <property type="entry name" value="FlgF"/>
</dbReference>
<dbReference type="InterPro" id="IPR001444">
    <property type="entry name" value="Flag_bb_rod_N"/>
</dbReference>
<comment type="similarity">
    <text evidence="1 2">Belongs to the flagella basal body rod proteins family.</text>
</comment>
<evidence type="ECO:0000256" key="1">
    <source>
        <dbReference type="ARBA" id="ARBA00009677"/>
    </source>
</evidence>
<feature type="domain" description="Flagellar basal body rod protein N-terminal" evidence="3">
    <location>
        <begin position="5"/>
        <end position="35"/>
    </location>
</feature>
<gene>
    <name evidence="6" type="ordered locus">Hore_16580</name>
</gene>
<evidence type="ECO:0000259" key="4">
    <source>
        <dbReference type="Pfam" id="PF06429"/>
    </source>
</evidence>
<dbReference type="HOGENOM" id="CLU_013687_0_0_9"/>
<evidence type="ECO:0000256" key="2">
    <source>
        <dbReference type="RuleBase" id="RU362116"/>
    </source>
</evidence>